<evidence type="ECO:0000313" key="4">
    <source>
        <dbReference type="EMBL" id="RYC71205.1"/>
    </source>
</evidence>
<dbReference type="Pfam" id="PF04773">
    <property type="entry name" value="FecR"/>
    <property type="match status" value="1"/>
</dbReference>
<dbReference type="PANTHER" id="PTHR30273">
    <property type="entry name" value="PERIPLASMIC SIGNAL SENSOR AND SIGMA FACTOR ACTIVATOR FECR-RELATED"/>
    <property type="match status" value="1"/>
</dbReference>
<keyword evidence="1" id="KW-0472">Membrane</keyword>
<feature type="transmembrane region" description="Helical" evidence="1">
    <location>
        <begin position="92"/>
        <end position="110"/>
    </location>
</feature>
<dbReference type="GO" id="GO:0016989">
    <property type="term" value="F:sigma factor antagonist activity"/>
    <property type="evidence" value="ECO:0007669"/>
    <property type="project" value="TreeGrafter"/>
</dbReference>
<organism evidence="4 5">
    <name type="scientific">Spirosoma sordidisoli</name>
    <dbReference type="NCBI Taxonomy" id="2502893"/>
    <lineage>
        <taxon>Bacteria</taxon>
        <taxon>Pseudomonadati</taxon>
        <taxon>Bacteroidota</taxon>
        <taxon>Cytophagia</taxon>
        <taxon>Cytophagales</taxon>
        <taxon>Cytophagaceae</taxon>
        <taxon>Spirosoma</taxon>
    </lineage>
</organism>
<sequence>MHDSIDWTLVGRVFANEATDEERQQLARWLAAHPEQQPVIHQLYQFWQTPSATPSADRTEVAAAYERLQQRIEAEEALSAQRVRPLWPSRSWLSWAAAAAVILLLGFLGWTRLTNPASTTALLEQANPKGTRSQIRLADGTTVWLNADSHLRYPKSFTGNLREVSLEGEAFFRVAHNPNQPFVVRLATGSVRVLGTSFNIRAYPGDSTVETSVVTGRVAFVPNKPVRRPRTSPGAAPPTPDTLFLTPNLKAIQSLTRQSVATQPTVATNQIAWTESKLVFRNTPMGEVAKTLERWYGTPVTLERESLRQCPLTGTFQNQSLQEVMTLISMTNRFQYELTPSQVTIKGPGCDSE</sequence>
<dbReference type="RefSeq" id="WP_129599914.1">
    <property type="nucleotide sequence ID" value="NZ_SBLB01000001.1"/>
</dbReference>
<dbReference type="Pfam" id="PF16344">
    <property type="entry name" value="FecR_C"/>
    <property type="match status" value="1"/>
</dbReference>
<dbReference type="Proteomes" id="UP000290407">
    <property type="component" value="Unassembled WGS sequence"/>
</dbReference>
<dbReference type="Gene3D" id="2.60.120.1440">
    <property type="match status" value="1"/>
</dbReference>
<dbReference type="PIRSF" id="PIRSF018266">
    <property type="entry name" value="FecR"/>
    <property type="match status" value="1"/>
</dbReference>
<evidence type="ECO:0000313" key="5">
    <source>
        <dbReference type="Proteomes" id="UP000290407"/>
    </source>
</evidence>
<feature type="domain" description="FecR protein" evidence="2">
    <location>
        <begin position="129"/>
        <end position="218"/>
    </location>
</feature>
<accession>A0A4Q2UTQ3</accession>
<protein>
    <submittedName>
        <fullName evidence="4">DUF4974 domain-containing protein</fullName>
    </submittedName>
</protein>
<name>A0A4Q2UTQ3_9BACT</name>
<dbReference type="InterPro" id="IPR032508">
    <property type="entry name" value="FecR_C"/>
</dbReference>
<dbReference type="InterPro" id="IPR012373">
    <property type="entry name" value="Ferrdict_sens_TM"/>
</dbReference>
<gene>
    <name evidence="4" type="ORF">EQG79_03405</name>
</gene>
<keyword evidence="1" id="KW-0812">Transmembrane</keyword>
<evidence type="ECO:0000259" key="3">
    <source>
        <dbReference type="Pfam" id="PF16344"/>
    </source>
</evidence>
<feature type="domain" description="Protein FecR C-terminal" evidence="3">
    <location>
        <begin position="277"/>
        <end position="345"/>
    </location>
</feature>
<evidence type="ECO:0000256" key="1">
    <source>
        <dbReference type="SAM" id="Phobius"/>
    </source>
</evidence>
<evidence type="ECO:0000259" key="2">
    <source>
        <dbReference type="Pfam" id="PF04773"/>
    </source>
</evidence>
<dbReference type="PANTHER" id="PTHR30273:SF2">
    <property type="entry name" value="PROTEIN FECR"/>
    <property type="match status" value="1"/>
</dbReference>
<keyword evidence="1" id="KW-1133">Transmembrane helix</keyword>
<keyword evidence="5" id="KW-1185">Reference proteome</keyword>
<comment type="caution">
    <text evidence="4">The sequence shown here is derived from an EMBL/GenBank/DDBJ whole genome shotgun (WGS) entry which is preliminary data.</text>
</comment>
<proteinExistence type="predicted"/>
<dbReference type="AlphaFoldDB" id="A0A4Q2UTQ3"/>
<dbReference type="InterPro" id="IPR006860">
    <property type="entry name" value="FecR"/>
</dbReference>
<dbReference type="EMBL" id="SBLB01000001">
    <property type="protein sequence ID" value="RYC71205.1"/>
    <property type="molecule type" value="Genomic_DNA"/>
</dbReference>
<dbReference type="Gene3D" id="3.55.50.30">
    <property type="match status" value="1"/>
</dbReference>
<reference evidence="4 5" key="1">
    <citation type="submission" date="2019-01" db="EMBL/GenBank/DDBJ databases">
        <title>Spirosoma flava sp. nov., a propanil-degrading bacterium isolated from herbicide-contaminated soil.</title>
        <authorList>
            <person name="Zhang L."/>
            <person name="Jiang J.-D."/>
        </authorList>
    </citation>
    <scope>NUCLEOTIDE SEQUENCE [LARGE SCALE GENOMIC DNA]</scope>
    <source>
        <strain evidence="4 5">TY50</strain>
    </source>
</reference>